<sequence>MKKFLPILLIIGAIIIGYSFLNTDKTNTATNLPEQYVDDRATFAQVKQLFNDAMDLTMPPDNSGKPFDMPKKQEDQIRSKLAEGISLSQKIDDSFLDYLHPDLKNNFRNKYVRGYELILDGLNSDTSDVNSIGVRKQIEGSNLIGEFNDWWDSNRDIITNKAYPED</sequence>
<protein>
    <submittedName>
        <fullName evidence="1">Uncharacterized protein</fullName>
    </submittedName>
</protein>
<dbReference type="AlphaFoldDB" id="A0A2M7D931"/>
<comment type="caution">
    <text evidence="1">The sequence shown here is derived from an EMBL/GenBank/DDBJ whole genome shotgun (WGS) entry which is preliminary data.</text>
</comment>
<name>A0A2M7D931_9BACT</name>
<gene>
    <name evidence="1" type="ORF">COS25_02315</name>
</gene>
<proteinExistence type="predicted"/>
<reference evidence="2" key="1">
    <citation type="submission" date="2017-09" db="EMBL/GenBank/DDBJ databases">
        <title>Depth-based differentiation of microbial function through sediment-hosted aquifers and enrichment of novel symbionts in the deep terrestrial subsurface.</title>
        <authorList>
            <person name="Probst A.J."/>
            <person name="Ladd B."/>
            <person name="Jarett J.K."/>
            <person name="Geller-Mcgrath D.E."/>
            <person name="Sieber C.M.K."/>
            <person name="Emerson J.B."/>
            <person name="Anantharaman K."/>
            <person name="Thomas B.C."/>
            <person name="Malmstrom R."/>
            <person name="Stieglmeier M."/>
            <person name="Klingl A."/>
            <person name="Woyke T."/>
            <person name="Ryan C.M."/>
            <person name="Banfield J.F."/>
        </authorList>
    </citation>
    <scope>NUCLEOTIDE SEQUENCE [LARGE SCALE GENOMIC DNA]</scope>
</reference>
<evidence type="ECO:0000313" key="1">
    <source>
        <dbReference type="EMBL" id="PIV44978.1"/>
    </source>
</evidence>
<organism evidence="1 2">
    <name type="scientific">Candidatus Nealsonbacteria bacterium CG02_land_8_20_14_3_00_37_10</name>
    <dbReference type="NCBI Taxonomy" id="1974699"/>
    <lineage>
        <taxon>Bacteria</taxon>
        <taxon>Candidatus Nealsoniibacteriota</taxon>
    </lineage>
</organism>
<accession>A0A2M7D931</accession>
<evidence type="ECO:0000313" key="2">
    <source>
        <dbReference type="Proteomes" id="UP000230864"/>
    </source>
</evidence>
<dbReference type="EMBL" id="PETZ01000048">
    <property type="protein sequence ID" value="PIV44978.1"/>
    <property type="molecule type" value="Genomic_DNA"/>
</dbReference>
<dbReference type="Proteomes" id="UP000230864">
    <property type="component" value="Unassembled WGS sequence"/>
</dbReference>